<dbReference type="InterPro" id="IPR018022">
    <property type="entry name" value="IPT"/>
</dbReference>
<dbReference type="GO" id="GO:0005524">
    <property type="term" value="F:ATP binding"/>
    <property type="evidence" value="ECO:0007669"/>
    <property type="project" value="UniProtKB-UniRule"/>
</dbReference>
<keyword evidence="7 10" id="KW-0067">ATP-binding</keyword>
<sequence>MRPDMQRPILIAGPTASGKSALALALAERCDGIVANADALQVYDCWRVLSARPSDADLSRAPHALYGHVPAATVYSVGAWLRDLTPLLGSDKRLIIVGGTGLYLSALTRGLAPIPPTPDTIRAEGDALRMTRGLDPFRAYLERHDPEIWARIDRANGMRLQRAWEVHRATGRPLSAWQKDTGKPLISLDTAHPFVLESQPEWLARRIDARFDAMLDQGALEEARANLPGWDPDRPSAKALGGPELVAHLQGKISLQEAVEKGKTATRQFAKRQRTWFRSNMKAWRRLDAGLATDAETISEILSMA</sequence>
<evidence type="ECO:0000313" key="15">
    <source>
        <dbReference type="Proteomes" id="UP000572377"/>
    </source>
</evidence>
<comment type="catalytic activity">
    <reaction evidence="9 10 11">
        <text>adenosine(37) in tRNA + dimethylallyl diphosphate = N(6)-dimethylallyladenosine(37) in tRNA + diphosphate</text>
        <dbReference type="Rhea" id="RHEA:26482"/>
        <dbReference type="Rhea" id="RHEA-COMP:10162"/>
        <dbReference type="Rhea" id="RHEA-COMP:10375"/>
        <dbReference type="ChEBI" id="CHEBI:33019"/>
        <dbReference type="ChEBI" id="CHEBI:57623"/>
        <dbReference type="ChEBI" id="CHEBI:74411"/>
        <dbReference type="ChEBI" id="CHEBI:74415"/>
        <dbReference type="EC" id="2.5.1.75"/>
    </reaction>
</comment>
<evidence type="ECO:0000256" key="8">
    <source>
        <dbReference type="ARBA" id="ARBA00022842"/>
    </source>
</evidence>
<feature type="site" description="Interaction with substrate tRNA" evidence="10">
    <location>
        <position position="100"/>
    </location>
</feature>
<comment type="caution">
    <text evidence="14">The sequence shown here is derived from an EMBL/GenBank/DDBJ whole genome shotgun (WGS) entry which is preliminary data.</text>
</comment>
<dbReference type="EC" id="2.5.1.75" evidence="10"/>
<feature type="binding site" evidence="10">
    <location>
        <begin position="13"/>
        <end position="20"/>
    </location>
    <ligand>
        <name>ATP</name>
        <dbReference type="ChEBI" id="CHEBI:30616"/>
    </ligand>
</feature>
<accession>A0A849L321</accession>
<protein>
    <recommendedName>
        <fullName evidence="10">tRNA dimethylallyltransferase</fullName>
        <ecNumber evidence="10">2.5.1.75</ecNumber>
    </recommendedName>
    <alternativeName>
        <fullName evidence="10">Dimethylallyl diphosphate:tRNA dimethylallyltransferase</fullName>
        <shortName evidence="10">DMAPP:tRNA dimethylallyltransferase</shortName>
        <shortName evidence="10">DMATase</shortName>
    </alternativeName>
    <alternativeName>
        <fullName evidence="10">Isopentenyl-diphosphate:tRNA isopentenyltransferase</fullName>
        <shortName evidence="10">IPP transferase</shortName>
        <shortName evidence="10">IPPT</shortName>
        <shortName evidence="10">IPTase</shortName>
    </alternativeName>
</protein>
<evidence type="ECO:0000256" key="3">
    <source>
        <dbReference type="ARBA" id="ARBA00005842"/>
    </source>
</evidence>
<comment type="caution">
    <text evidence="10">Lacks conserved residue(s) required for the propagation of feature annotation.</text>
</comment>
<evidence type="ECO:0000256" key="4">
    <source>
        <dbReference type="ARBA" id="ARBA00022679"/>
    </source>
</evidence>
<evidence type="ECO:0000256" key="5">
    <source>
        <dbReference type="ARBA" id="ARBA00022694"/>
    </source>
</evidence>
<dbReference type="InterPro" id="IPR039657">
    <property type="entry name" value="Dimethylallyltransferase"/>
</dbReference>
<keyword evidence="15" id="KW-1185">Reference proteome</keyword>
<keyword evidence="8 10" id="KW-0460">Magnesium</keyword>
<comment type="function">
    <text evidence="2 10 12">Catalyzes the transfer of a dimethylallyl group onto the adenine at position 37 in tRNAs that read codons beginning with uridine, leading to the formation of N6-(dimethylallyl)adenosine (i(6)A).</text>
</comment>
<evidence type="ECO:0000256" key="1">
    <source>
        <dbReference type="ARBA" id="ARBA00001946"/>
    </source>
</evidence>
<dbReference type="GO" id="GO:0052381">
    <property type="term" value="F:tRNA dimethylallyltransferase activity"/>
    <property type="evidence" value="ECO:0007669"/>
    <property type="project" value="UniProtKB-UniRule"/>
</dbReference>
<evidence type="ECO:0000313" key="14">
    <source>
        <dbReference type="EMBL" id="NNU80630.1"/>
    </source>
</evidence>
<evidence type="ECO:0000256" key="2">
    <source>
        <dbReference type="ARBA" id="ARBA00003213"/>
    </source>
</evidence>
<dbReference type="HAMAP" id="MF_00185">
    <property type="entry name" value="IPP_trans"/>
    <property type="match status" value="1"/>
</dbReference>
<evidence type="ECO:0000256" key="13">
    <source>
        <dbReference type="RuleBase" id="RU003785"/>
    </source>
</evidence>
<evidence type="ECO:0000256" key="6">
    <source>
        <dbReference type="ARBA" id="ARBA00022741"/>
    </source>
</evidence>
<dbReference type="GO" id="GO:0006400">
    <property type="term" value="P:tRNA modification"/>
    <property type="evidence" value="ECO:0007669"/>
    <property type="project" value="TreeGrafter"/>
</dbReference>
<evidence type="ECO:0000256" key="10">
    <source>
        <dbReference type="HAMAP-Rule" id="MF_00185"/>
    </source>
</evidence>
<proteinExistence type="inferred from homology"/>
<gene>
    <name evidence="10 14" type="primary">miaA</name>
    <name evidence="14" type="ORF">HMH01_09300</name>
</gene>
<dbReference type="Proteomes" id="UP000572377">
    <property type="component" value="Unassembled WGS sequence"/>
</dbReference>
<feature type="binding site" evidence="10">
    <location>
        <begin position="15"/>
        <end position="20"/>
    </location>
    <ligand>
        <name>substrate</name>
    </ligand>
</feature>
<evidence type="ECO:0000256" key="12">
    <source>
        <dbReference type="RuleBase" id="RU003784"/>
    </source>
</evidence>
<organism evidence="14 15">
    <name type="scientific">Halovulum dunhuangense</name>
    <dbReference type="NCBI Taxonomy" id="1505036"/>
    <lineage>
        <taxon>Bacteria</taxon>
        <taxon>Pseudomonadati</taxon>
        <taxon>Pseudomonadota</taxon>
        <taxon>Alphaproteobacteria</taxon>
        <taxon>Rhodobacterales</taxon>
        <taxon>Paracoccaceae</taxon>
        <taxon>Halovulum</taxon>
    </lineage>
</organism>
<dbReference type="AlphaFoldDB" id="A0A849L321"/>
<dbReference type="SUPFAM" id="SSF52540">
    <property type="entry name" value="P-loop containing nucleoside triphosphate hydrolases"/>
    <property type="match status" value="2"/>
</dbReference>
<dbReference type="Gene3D" id="1.10.20.140">
    <property type="match status" value="1"/>
</dbReference>
<comment type="subunit">
    <text evidence="10">Monomer.</text>
</comment>
<comment type="similarity">
    <text evidence="3 10 13">Belongs to the IPP transferase family.</text>
</comment>
<dbReference type="InterPro" id="IPR027417">
    <property type="entry name" value="P-loop_NTPase"/>
</dbReference>
<keyword evidence="6 10" id="KW-0547">Nucleotide-binding</keyword>
<name>A0A849L321_9RHOB</name>
<keyword evidence="5 10" id="KW-0819">tRNA processing</keyword>
<dbReference type="NCBIfam" id="TIGR00174">
    <property type="entry name" value="miaA"/>
    <property type="match status" value="1"/>
</dbReference>
<reference evidence="14 15" key="1">
    <citation type="submission" date="2020-05" db="EMBL/GenBank/DDBJ databases">
        <title>Gimesia benthica sp. nov., a novel planctomycete isolated from a deep-sea water sample of the Northwest Indian Ocean.</title>
        <authorList>
            <person name="Wang J."/>
            <person name="Ruan C."/>
            <person name="Song L."/>
            <person name="Zhu Y."/>
            <person name="Li A."/>
            <person name="Zheng X."/>
            <person name="Wang L."/>
            <person name="Lu Z."/>
            <person name="Huang Y."/>
            <person name="Du W."/>
            <person name="Zhou Y."/>
            <person name="Huang L."/>
            <person name="Dai X."/>
        </authorList>
    </citation>
    <scope>NUCLEOTIDE SEQUENCE [LARGE SCALE GENOMIC DNA]</scope>
    <source>
        <strain evidence="14 15">YYQ-30</strain>
    </source>
</reference>
<dbReference type="PANTHER" id="PTHR11088">
    <property type="entry name" value="TRNA DIMETHYLALLYLTRANSFERASE"/>
    <property type="match status" value="1"/>
</dbReference>
<dbReference type="EMBL" id="JABFBC010000001">
    <property type="protein sequence ID" value="NNU80630.1"/>
    <property type="molecule type" value="Genomic_DNA"/>
</dbReference>
<evidence type="ECO:0000256" key="7">
    <source>
        <dbReference type="ARBA" id="ARBA00022840"/>
    </source>
</evidence>
<dbReference type="Pfam" id="PF01715">
    <property type="entry name" value="IPPT"/>
    <property type="match status" value="1"/>
</dbReference>
<evidence type="ECO:0000256" key="11">
    <source>
        <dbReference type="RuleBase" id="RU003783"/>
    </source>
</evidence>
<dbReference type="Gene3D" id="3.40.50.300">
    <property type="entry name" value="P-loop containing nucleotide triphosphate hydrolases"/>
    <property type="match status" value="1"/>
</dbReference>
<feature type="site" description="Interaction with substrate tRNA" evidence="10">
    <location>
        <position position="122"/>
    </location>
</feature>
<comment type="cofactor">
    <cofactor evidence="1 10">
        <name>Mg(2+)</name>
        <dbReference type="ChEBI" id="CHEBI:18420"/>
    </cofactor>
</comment>
<dbReference type="PANTHER" id="PTHR11088:SF60">
    <property type="entry name" value="TRNA DIMETHYLALLYLTRANSFERASE"/>
    <property type="match status" value="1"/>
</dbReference>
<evidence type="ECO:0000256" key="9">
    <source>
        <dbReference type="ARBA" id="ARBA00049563"/>
    </source>
</evidence>
<keyword evidence="4 10" id="KW-0808">Transferase</keyword>